<accession>A0A1T4VXZ9</accession>
<dbReference type="STRING" id="92487.SAMN02745130_00547"/>
<dbReference type="GO" id="GO:0005737">
    <property type="term" value="C:cytoplasm"/>
    <property type="evidence" value="ECO:0007669"/>
    <property type="project" value="UniProtKB-SubCell"/>
</dbReference>
<dbReference type="Pfam" id="PF23016">
    <property type="entry name" value="RsmI_C"/>
    <property type="match status" value="1"/>
</dbReference>
<keyword evidence="3 6" id="KW-0489">Methyltransferase</keyword>
<dbReference type="RefSeq" id="WP_078921038.1">
    <property type="nucleotide sequence ID" value="NZ_FUYB01000002.1"/>
</dbReference>
<reference evidence="9 10" key="1">
    <citation type="submission" date="2017-02" db="EMBL/GenBank/DDBJ databases">
        <authorList>
            <person name="Peterson S.W."/>
        </authorList>
    </citation>
    <scope>NUCLEOTIDE SEQUENCE [LARGE SCALE GENOMIC DNA]</scope>
    <source>
        <strain evidence="9 10">ATCC 49788</strain>
    </source>
</reference>
<keyword evidence="10" id="KW-1185">Reference proteome</keyword>
<dbReference type="Gene3D" id="3.30.950.10">
    <property type="entry name" value="Methyltransferase, Cobalt-precorrin-4 Transmethylase, Domain 2"/>
    <property type="match status" value="1"/>
</dbReference>
<keyword evidence="2 6" id="KW-0698">rRNA processing</keyword>
<evidence type="ECO:0000256" key="7">
    <source>
        <dbReference type="PROSITE-ProRule" id="PRU00409"/>
    </source>
</evidence>
<dbReference type="Gene3D" id="3.40.1010.10">
    <property type="entry name" value="Cobalt-precorrin-4 Transmethylase, Domain 1"/>
    <property type="match status" value="1"/>
</dbReference>
<dbReference type="InterPro" id="IPR014776">
    <property type="entry name" value="4pyrrole_Mease_sub2"/>
</dbReference>
<evidence type="ECO:0000313" key="9">
    <source>
        <dbReference type="EMBL" id="SKA69688.1"/>
    </source>
</evidence>
<dbReference type="OrthoDB" id="9809084at2"/>
<proteinExistence type="inferred from homology"/>
<dbReference type="EMBL" id="FUYB01000002">
    <property type="protein sequence ID" value="SKA69688.1"/>
    <property type="molecule type" value="Genomic_DNA"/>
</dbReference>
<dbReference type="PANTHER" id="PTHR46111:SF1">
    <property type="entry name" value="RIBOSOMAL RNA SMALL SUBUNIT METHYLTRANSFERASE I"/>
    <property type="match status" value="1"/>
</dbReference>
<comment type="similarity">
    <text evidence="6">Belongs to the methyltransferase superfamily. RsmI family.</text>
</comment>
<dbReference type="AlphaFoldDB" id="A0A1T4VXZ9"/>
<dbReference type="PANTHER" id="PTHR46111">
    <property type="entry name" value="RIBOSOMAL RNA SMALL SUBUNIT METHYLTRANSFERASE I"/>
    <property type="match status" value="1"/>
</dbReference>
<dbReference type="InterPro" id="IPR018063">
    <property type="entry name" value="SAM_MeTrfase_RsmI_CS"/>
</dbReference>
<comment type="catalytic activity">
    <reaction evidence="6">
        <text>cytidine(1402) in 16S rRNA + S-adenosyl-L-methionine = 2'-O-methylcytidine(1402) in 16S rRNA + S-adenosyl-L-homocysteine + H(+)</text>
        <dbReference type="Rhea" id="RHEA:42924"/>
        <dbReference type="Rhea" id="RHEA-COMP:10285"/>
        <dbReference type="Rhea" id="RHEA-COMP:10286"/>
        <dbReference type="ChEBI" id="CHEBI:15378"/>
        <dbReference type="ChEBI" id="CHEBI:57856"/>
        <dbReference type="ChEBI" id="CHEBI:59789"/>
        <dbReference type="ChEBI" id="CHEBI:74495"/>
        <dbReference type="ChEBI" id="CHEBI:82748"/>
        <dbReference type="EC" id="2.1.1.198"/>
    </reaction>
</comment>
<dbReference type="HAMAP" id="MF_01877">
    <property type="entry name" value="16SrRNA_methyltr_I"/>
    <property type="match status" value="1"/>
</dbReference>
<dbReference type="InterPro" id="IPR014777">
    <property type="entry name" value="4pyrrole_Mease_sub1"/>
</dbReference>
<dbReference type="FunFam" id="3.30.950.10:FF:000002">
    <property type="entry name" value="Ribosomal RNA small subunit methyltransferase I"/>
    <property type="match status" value="1"/>
</dbReference>
<dbReference type="EC" id="2.1.1.198" evidence="6"/>
<dbReference type="PROSITE" id="PS01296">
    <property type="entry name" value="RSMI"/>
    <property type="match status" value="1"/>
</dbReference>
<dbReference type="GO" id="GO:0070677">
    <property type="term" value="F:rRNA (cytosine-2'-O-)-methyltransferase activity"/>
    <property type="evidence" value="ECO:0007669"/>
    <property type="project" value="UniProtKB-UniRule"/>
</dbReference>
<dbReference type="InterPro" id="IPR053910">
    <property type="entry name" value="RsmI_HTH"/>
</dbReference>
<dbReference type="CDD" id="cd11648">
    <property type="entry name" value="RsmI"/>
    <property type="match status" value="1"/>
</dbReference>
<dbReference type="Pfam" id="PF00590">
    <property type="entry name" value="TP_methylase"/>
    <property type="match status" value="1"/>
</dbReference>
<dbReference type="NCBIfam" id="TIGR00096">
    <property type="entry name" value="16S rRNA (cytidine(1402)-2'-O)-methyltransferase"/>
    <property type="match status" value="1"/>
</dbReference>
<dbReference type="InterPro" id="IPR008189">
    <property type="entry name" value="rRNA_ssu_MeTfrase_I"/>
</dbReference>
<keyword evidence="7" id="KW-0547">Nucleotide-binding</keyword>
<dbReference type="InterPro" id="IPR035996">
    <property type="entry name" value="4pyrrol_Methylase_sf"/>
</dbReference>
<dbReference type="PIRSF" id="PIRSF005917">
    <property type="entry name" value="MTase_YraL"/>
    <property type="match status" value="1"/>
</dbReference>
<evidence type="ECO:0000313" key="10">
    <source>
        <dbReference type="Proteomes" id="UP000190460"/>
    </source>
</evidence>
<gene>
    <name evidence="6" type="primary">rsmI</name>
    <name evidence="9" type="ORF">SAMN02745130_00547</name>
</gene>
<evidence type="ECO:0000259" key="8">
    <source>
        <dbReference type="PROSITE" id="PS50975"/>
    </source>
</evidence>
<evidence type="ECO:0000256" key="1">
    <source>
        <dbReference type="ARBA" id="ARBA00022490"/>
    </source>
</evidence>
<evidence type="ECO:0000256" key="6">
    <source>
        <dbReference type="HAMAP-Rule" id="MF_01877"/>
    </source>
</evidence>
<dbReference type="GO" id="GO:0005524">
    <property type="term" value="F:ATP binding"/>
    <property type="evidence" value="ECO:0007669"/>
    <property type="project" value="UniProtKB-UniRule"/>
</dbReference>
<protein>
    <recommendedName>
        <fullName evidence="6">Ribosomal RNA small subunit methyltransferase I</fullName>
        <ecNumber evidence="6">2.1.1.198</ecNumber>
    </recommendedName>
    <alternativeName>
        <fullName evidence="6">16S rRNA 2'-O-ribose C1402 methyltransferase</fullName>
    </alternativeName>
    <alternativeName>
        <fullName evidence="6">rRNA (cytidine-2'-O-)-methyltransferase RsmI</fullName>
    </alternativeName>
</protein>
<sequence>MKASLYCVATPIGNLADLTERAIKTLTMVDKIYAEDTRVSLRLLTHLGLQKPLVSLHDHNETARVAQVLTDLEQGLNLALVSDAGTPLISDPGYHLVKDVAAAGFRIIPIPGACAVVAALSAAGLATDRFIFEGFLSAKSAGRRASFTALKTEERTLIFYESSHRIAGFLEDLITVLGAERELVIARELTKLYESFYRGTAEALLARLQGDSDMQKGEFVVLVKGANAILEQASVEVEAATVLQILLEEELSVNQAAKIAARITGQAKNKLYRQAMELSQLRC</sequence>
<dbReference type="InterPro" id="IPR011761">
    <property type="entry name" value="ATP-grasp"/>
</dbReference>
<organism evidence="9 10">
    <name type="scientific">Thiothrix eikelboomii</name>
    <dbReference type="NCBI Taxonomy" id="92487"/>
    <lineage>
        <taxon>Bacteria</taxon>
        <taxon>Pseudomonadati</taxon>
        <taxon>Pseudomonadota</taxon>
        <taxon>Gammaproteobacteria</taxon>
        <taxon>Thiotrichales</taxon>
        <taxon>Thiotrichaceae</taxon>
        <taxon>Thiothrix</taxon>
    </lineage>
</organism>
<dbReference type="SUPFAM" id="SSF53790">
    <property type="entry name" value="Tetrapyrrole methylase"/>
    <property type="match status" value="1"/>
</dbReference>
<evidence type="ECO:0000256" key="5">
    <source>
        <dbReference type="ARBA" id="ARBA00022691"/>
    </source>
</evidence>
<comment type="subcellular location">
    <subcellularLocation>
        <location evidence="6">Cytoplasm</location>
    </subcellularLocation>
</comment>
<name>A0A1T4VXZ9_9GAMM</name>
<evidence type="ECO:0000256" key="3">
    <source>
        <dbReference type="ARBA" id="ARBA00022603"/>
    </source>
</evidence>
<comment type="function">
    <text evidence="6">Catalyzes the 2'-O-methylation of the ribose of cytidine 1402 (C1402) in 16S rRNA.</text>
</comment>
<evidence type="ECO:0000256" key="4">
    <source>
        <dbReference type="ARBA" id="ARBA00022679"/>
    </source>
</evidence>
<evidence type="ECO:0000256" key="2">
    <source>
        <dbReference type="ARBA" id="ARBA00022552"/>
    </source>
</evidence>
<dbReference type="InterPro" id="IPR000878">
    <property type="entry name" value="4pyrrol_Mease"/>
</dbReference>
<dbReference type="FunFam" id="3.40.1010.10:FF:000007">
    <property type="entry name" value="Ribosomal RNA small subunit methyltransferase I"/>
    <property type="match status" value="1"/>
</dbReference>
<feature type="domain" description="ATP-grasp" evidence="8">
    <location>
        <begin position="41"/>
        <end position="264"/>
    </location>
</feature>
<keyword evidence="7" id="KW-0067">ATP-binding</keyword>
<dbReference type="Proteomes" id="UP000190460">
    <property type="component" value="Unassembled WGS sequence"/>
</dbReference>
<dbReference type="GO" id="GO:0046872">
    <property type="term" value="F:metal ion binding"/>
    <property type="evidence" value="ECO:0007669"/>
    <property type="project" value="InterPro"/>
</dbReference>
<keyword evidence="5 6" id="KW-0949">S-adenosyl-L-methionine</keyword>
<keyword evidence="4 6" id="KW-0808">Transferase</keyword>
<dbReference type="PROSITE" id="PS50975">
    <property type="entry name" value="ATP_GRASP"/>
    <property type="match status" value="1"/>
</dbReference>
<keyword evidence="1 6" id="KW-0963">Cytoplasm</keyword>